<reference evidence="1" key="2">
    <citation type="submission" date="2018-08" db="UniProtKB">
        <authorList>
            <consortium name="EnsemblPlants"/>
        </authorList>
    </citation>
    <scope>IDENTIFICATION</scope>
    <source>
        <strain evidence="1">Yugu1</strain>
    </source>
</reference>
<keyword evidence="2" id="KW-1185">Reference proteome</keyword>
<dbReference type="Gramene" id="KQL08155">
    <property type="protein sequence ID" value="KQL08155"/>
    <property type="gene ID" value="SETIT_005580mg"/>
</dbReference>
<dbReference type="InParanoid" id="K3XUH3"/>
<reference evidence="2" key="1">
    <citation type="journal article" date="2012" name="Nat. Biotechnol.">
        <title>Reference genome sequence of the model plant Setaria.</title>
        <authorList>
            <person name="Bennetzen J.L."/>
            <person name="Schmutz J."/>
            <person name="Wang H."/>
            <person name="Percifield R."/>
            <person name="Hawkins J."/>
            <person name="Pontaroli A.C."/>
            <person name="Estep M."/>
            <person name="Feng L."/>
            <person name="Vaughn J.N."/>
            <person name="Grimwood J."/>
            <person name="Jenkins J."/>
            <person name="Barry K."/>
            <person name="Lindquist E."/>
            <person name="Hellsten U."/>
            <person name="Deshpande S."/>
            <person name="Wang X."/>
            <person name="Wu X."/>
            <person name="Mitros T."/>
            <person name="Triplett J."/>
            <person name="Yang X."/>
            <person name="Ye C.Y."/>
            <person name="Mauro-Herrera M."/>
            <person name="Wang L."/>
            <person name="Li P."/>
            <person name="Sharma M."/>
            <person name="Sharma R."/>
            <person name="Ronald P.C."/>
            <person name="Panaud O."/>
            <person name="Kellogg E.A."/>
            <person name="Brutnell T.P."/>
            <person name="Doust A.N."/>
            <person name="Tuskan G.A."/>
            <person name="Rokhsar D."/>
            <person name="Devos K.M."/>
        </authorList>
    </citation>
    <scope>NUCLEOTIDE SEQUENCE [LARGE SCALE GENOMIC DNA]</scope>
    <source>
        <strain evidence="2">cv. Yugu1</strain>
    </source>
</reference>
<accession>K3XUH3</accession>
<protein>
    <submittedName>
        <fullName evidence="1">Uncharacterized protein</fullName>
    </submittedName>
</protein>
<organism evidence="1 2">
    <name type="scientific">Setaria italica</name>
    <name type="common">Foxtail millet</name>
    <name type="synonym">Panicum italicum</name>
    <dbReference type="NCBI Taxonomy" id="4555"/>
    <lineage>
        <taxon>Eukaryota</taxon>
        <taxon>Viridiplantae</taxon>
        <taxon>Streptophyta</taxon>
        <taxon>Embryophyta</taxon>
        <taxon>Tracheophyta</taxon>
        <taxon>Spermatophyta</taxon>
        <taxon>Magnoliopsida</taxon>
        <taxon>Liliopsida</taxon>
        <taxon>Poales</taxon>
        <taxon>Poaceae</taxon>
        <taxon>PACMAD clade</taxon>
        <taxon>Panicoideae</taxon>
        <taxon>Panicodae</taxon>
        <taxon>Paniceae</taxon>
        <taxon>Cenchrinae</taxon>
        <taxon>Setaria</taxon>
    </lineage>
</organism>
<proteinExistence type="predicted"/>
<evidence type="ECO:0000313" key="1">
    <source>
        <dbReference type="EnsemblPlants" id="KQL08155"/>
    </source>
</evidence>
<dbReference type="EnsemblPlants" id="KQL08155">
    <property type="protein sequence ID" value="KQL08155"/>
    <property type="gene ID" value="SETIT_005580mg"/>
</dbReference>
<dbReference type="AlphaFoldDB" id="K3XUH3"/>
<evidence type="ECO:0000313" key="2">
    <source>
        <dbReference type="Proteomes" id="UP000004995"/>
    </source>
</evidence>
<sequence>MTSRRRKLRRQWIISVDRRRCRGQRPEHTDARCLRLGLCSIFFRGKKEMC</sequence>
<dbReference type="Proteomes" id="UP000004995">
    <property type="component" value="Unassembled WGS sequence"/>
</dbReference>
<name>K3XUH3_SETIT</name>
<dbReference type="EMBL" id="AGNK02003416">
    <property type="status" value="NOT_ANNOTATED_CDS"/>
    <property type="molecule type" value="Genomic_DNA"/>
</dbReference>
<dbReference type="HOGENOM" id="CLU_3127838_0_0_1"/>